<dbReference type="InterPro" id="IPR036388">
    <property type="entry name" value="WH-like_DNA-bd_sf"/>
</dbReference>
<dbReference type="Gene3D" id="1.10.10.10">
    <property type="entry name" value="Winged helix-like DNA-binding domain superfamily/Winged helix DNA-binding domain"/>
    <property type="match status" value="1"/>
</dbReference>
<dbReference type="Proteomes" id="UP000053372">
    <property type="component" value="Unassembled WGS sequence"/>
</dbReference>
<evidence type="ECO:0000256" key="1">
    <source>
        <dbReference type="ARBA" id="ARBA00023015"/>
    </source>
</evidence>
<dbReference type="PANTHER" id="PTHR30385">
    <property type="entry name" value="SIGMA FACTOR F FLAGELLAR"/>
    <property type="match status" value="1"/>
</dbReference>
<reference evidence="7 8" key="1">
    <citation type="journal article" date="2015" name="Genome Announc.">
        <title>Draft Genome of the Euendolithic (true boring) Cyanobacterium Mastigocoleus testarum strain BC008.</title>
        <authorList>
            <person name="Guida B.S."/>
            <person name="Garcia-Pichel F."/>
        </authorList>
    </citation>
    <scope>NUCLEOTIDE SEQUENCE [LARGE SCALE GENOMIC DNA]</scope>
    <source>
        <strain evidence="7 8">BC008</strain>
    </source>
</reference>
<accession>A0A0V7ZEZ6</accession>
<feature type="domain" description="RNA polymerase sigma-70 region 4" evidence="5">
    <location>
        <begin position="329"/>
        <end position="372"/>
    </location>
</feature>
<name>A0A0V7ZEZ6_9CYAN</name>
<dbReference type="EMBL" id="LMTZ01000143">
    <property type="protein sequence ID" value="KST63118.1"/>
    <property type="molecule type" value="Genomic_DNA"/>
</dbReference>
<dbReference type="NCBIfam" id="TIGR02937">
    <property type="entry name" value="sigma70-ECF"/>
    <property type="match status" value="1"/>
</dbReference>
<comment type="caution">
    <text evidence="7">The sequence shown here is derived from an EMBL/GenBank/DDBJ whole genome shotgun (WGS) entry which is preliminary data.</text>
</comment>
<dbReference type="InterPro" id="IPR013324">
    <property type="entry name" value="RNA_pol_sigma_r3/r4-like"/>
</dbReference>
<dbReference type="RefSeq" id="WP_027846424.1">
    <property type="nucleotide sequence ID" value="NZ_LMTZ01000143.1"/>
</dbReference>
<dbReference type="PANTHER" id="PTHR30385:SF7">
    <property type="entry name" value="RNA POLYMERASE SIGMA FACTOR FLIA"/>
    <property type="match status" value="1"/>
</dbReference>
<dbReference type="InterPro" id="IPR007630">
    <property type="entry name" value="RNA_pol_sigma70_r4"/>
</dbReference>
<keyword evidence="1" id="KW-0805">Transcription regulation</keyword>
<dbReference type="EMBL" id="LMTZ01000158">
    <property type="protein sequence ID" value="KST62352.1"/>
    <property type="molecule type" value="Genomic_DNA"/>
</dbReference>
<dbReference type="InterPro" id="IPR014284">
    <property type="entry name" value="RNA_pol_sigma-70_dom"/>
</dbReference>
<evidence type="ECO:0000313" key="8">
    <source>
        <dbReference type="Proteomes" id="UP000053372"/>
    </source>
</evidence>
<dbReference type="SUPFAM" id="SSF88946">
    <property type="entry name" value="Sigma2 domain of RNA polymerase sigma factors"/>
    <property type="match status" value="1"/>
</dbReference>
<evidence type="ECO:0000256" key="2">
    <source>
        <dbReference type="ARBA" id="ARBA00023082"/>
    </source>
</evidence>
<protein>
    <submittedName>
        <fullName evidence="7">Group 3/4 sigma-70 RNA polymerase sigma factor</fullName>
    </submittedName>
</protein>
<evidence type="ECO:0000259" key="5">
    <source>
        <dbReference type="Pfam" id="PF04545"/>
    </source>
</evidence>
<sequence>MHPRNSIVKIFSTFLQFDADSFSGWATDARLRRSIQNCIDKNSQIINRSDELAEQENFWANYWYKIWLKKSARLAQSHLSAYLQETCYWIAHKTVQSFASNQYKLSDCFQVAIASIDKVLKGFNPERSSGFKAYAKAIFSSAIRDTLRQRHEVDICSTWGLLRKVSQKRLSESLINSGLSPEVVNNYIIAWNSFKKLYVPQPGKPTRQLQKPDPETLKAIAENYNLQVQSLQVQSLQVQSLQTQASQIQSQIDPQTLENWLLRSAVSVRNYLYPNITSANTPTGEGDTTEYLDYIRDEKDSFISQMIDKEEEENRKSQQSEVSGVLKAAIESLNQQTQEILVLYYSQGLTQQQIAQELQIKQYTISRRLTKAKEVLIRSLSQWSQENLHISVNSDLLKTNSTVIEEWLEQHYQQSRN</sequence>
<organism evidence="7 8">
    <name type="scientific">Mastigocoleus testarum BC008</name>
    <dbReference type="NCBI Taxonomy" id="371196"/>
    <lineage>
        <taxon>Bacteria</taxon>
        <taxon>Bacillati</taxon>
        <taxon>Cyanobacteriota</taxon>
        <taxon>Cyanophyceae</taxon>
        <taxon>Nostocales</taxon>
        <taxon>Hapalosiphonaceae</taxon>
        <taxon>Mastigocoleus</taxon>
    </lineage>
</organism>
<evidence type="ECO:0000313" key="6">
    <source>
        <dbReference type="EMBL" id="KST62352.1"/>
    </source>
</evidence>
<keyword evidence="4" id="KW-0804">Transcription</keyword>
<keyword evidence="8" id="KW-1185">Reference proteome</keyword>
<proteinExistence type="predicted"/>
<dbReference type="GO" id="GO:0003677">
    <property type="term" value="F:DNA binding"/>
    <property type="evidence" value="ECO:0007669"/>
    <property type="project" value="UniProtKB-KW"/>
</dbReference>
<dbReference type="AlphaFoldDB" id="A0A0V7ZEZ6"/>
<evidence type="ECO:0000256" key="3">
    <source>
        <dbReference type="ARBA" id="ARBA00023125"/>
    </source>
</evidence>
<dbReference type="OrthoDB" id="527295at2"/>
<keyword evidence="2" id="KW-0731">Sigma factor</keyword>
<gene>
    <name evidence="6" type="ORF">BC008_09275</name>
    <name evidence="7" type="ORF">BC008_12480</name>
</gene>
<dbReference type="Pfam" id="PF04545">
    <property type="entry name" value="Sigma70_r4"/>
    <property type="match status" value="1"/>
</dbReference>
<dbReference type="InterPro" id="IPR013325">
    <property type="entry name" value="RNA_pol_sigma_r2"/>
</dbReference>
<dbReference type="GO" id="GO:0006352">
    <property type="term" value="P:DNA-templated transcription initiation"/>
    <property type="evidence" value="ECO:0007669"/>
    <property type="project" value="InterPro"/>
</dbReference>
<evidence type="ECO:0000313" key="7">
    <source>
        <dbReference type="EMBL" id="KST63118.1"/>
    </source>
</evidence>
<keyword evidence="3" id="KW-0238">DNA-binding</keyword>
<evidence type="ECO:0000256" key="4">
    <source>
        <dbReference type="ARBA" id="ARBA00023163"/>
    </source>
</evidence>
<dbReference type="SUPFAM" id="SSF88659">
    <property type="entry name" value="Sigma3 and sigma4 domains of RNA polymerase sigma factors"/>
    <property type="match status" value="1"/>
</dbReference>
<dbReference type="CDD" id="cd06171">
    <property type="entry name" value="Sigma70_r4"/>
    <property type="match status" value="1"/>
</dbReference>
<dbReference type="GO" id="GO:0016987">
    <property type="term" value="F:sigma factor activity"/>
    <property type="evidence" value="ECO:0007669"/>
    <property type="project" value="UniProtKB-KW"/>
</dbReference>